<protein>
    <submittedName>
        <fullName evidence="1">Uncharacterized protein</fullName>
    </submittedName>
</protein>
<reference evidence="1 2" key="1">
    <citation type="submission" date="2018-10" db="EMBL/GenBank/DDBJ databases">
        <title>The genome of Lysobacter enzymogenes OH11.</title>
        <authorList>
            <person name="Liu F."/>
            <person name="Zhao Y."/>
            <person name="Qian G."/>
            <person name="Chen Y."/>
            <person name="Xu H."/>
        </authorList>
    </citation>
    <scope>NUCLEOTIDE SEQUENCE [LARGE SCALE GENOMIC DNA]</scope>
    <source>
        <strain evidence="1 2">OH11</strain>
    </source>
</reference>
<name>A0A3N2RIN1_LYSEN</name>
<gene>
    <name evidence="1" type="ORF">D9T17_09790</name>
</gene>
<dbReference type="RefSeq" id="WP_123647239.1">
    <property type="nucleotide sequence ID" value="NZ_RCTY01000023.1"/>
</dbReference>
<comment type="caution">
    <text evidence="1">The sequence shown here is derived from an EMBL/GenBank/DDBJ whole genome shotgun (WGS) entry which is preliminary data.</text>
</comment>
<sequence>MKALSQATLIELARAGAVRGYTLHGRADGYVLSVQYGLHEAVLTAKRGGARRFARLDTALALLRTLRVAAVEVRLADAAPLPPQAPGRLGRAGPAIRRDHPLVAALLDALELGET</sequence>
<dbReference type="AlphaFoldDB" id="A0A3N2RIN1"/>
<evidence type="ECO:0000313" key="2">
    <source>
        <dbReference type="Proteomes" id="UP000275910"/>
    </source>
</evidence>
<evidence type="ECO:0000313" key="1">
    <source>
        <dbReference type="EMBL" id="ROU07249.1"/>
    </source>
</evidence>
<dbReference type="Proteomes" id="UP000275910">
    <property type="component" value="Unassembled WGS sequence"/>
</dbReference>
<dbReference type="EMBL" id="RCTY01000023">
    <property type="protein sequence ID" value="ROU07249.1"/>
    <property type="molecule type" value="Genomic_DNA"/>
</dbReference>
<proteinExistence type="predicted"/>
<accession>A0A3N2RIN1</accession>
<organism evidence="1 2">
    <name type="scientific">Lysobacter enzymogenes</name>
    <dbReference type="NCBI Taxonomy" id="69"/>
    <lineage>
        <taxon>Bacteria</taxon>
        <taxon>Pseudomonadati</taxon>
        <taxon>Pseudomonadota</taxon>
        <taxon>Gammaproteobacteria</taxon>
        <taxon>Lysobacterales</taxon>
        <taxon>Lysobacteraceae</taxon>
        <taxon>Lysobacter</taxon>
    </lineage>
</organism>